<dbReference type="InterPro" id="IPR046368">
    <property type="entry name" value="Tag1"/>
</dbReference>
<organism evidence="2 3">
    <name type="scientific">Clathrospora elynae</name>
    <dbReference type="NCBI Taxonomy" id="706981"/>
    <lineage>
        <taxon>Eukaryota</taxon>
        <taxon>Fungi</taxon>
        <taxon>Dikarya</taxon>
        <taxon>Ascomycota</taxon>
        <taxon>Pezizomycotina</taxon>
        <taxon>Dothideomycetes</taxon>
        <taxon>Pleosporomycetidae</taxon>
        <taxon>Pleosporales</taxon>
        <taxon>Diademaceae</taxon>
        <taxon>Clathrospora</taxon>
    </lineage>
</organism>
<reference evidence="2" key="1">
    <citation type="journal article" date="2020" name="Stud. Mycol.">
        <title>101 Dothideomycetes genomes: a test case for predicting lifestyles and emergence of pathogens.</title>
        <authorList>
            <person name="Haridas S."/>
            <person name="Albert R."/>
            <person name="Binder M."/>
            <person name="Bloem J."/>
            <person name="Labutti K."/>
            <person name="Salamov A."/>
            <person name="Andreopoulos B."/>
            <person name="Baker S."/>
            <person name="Barry K."/>
            <person name="Bills G."/>
            <person name="Bluhm B."/>
            <person name="Cannon C."/>
            <person name="Castanera R."/>
            <person name="Culley D."/>
            <person name="Daum C."/>
            <person name="Ezra D."/>
            <person name="Gonzalez J."/>
            <person name="Henrissat B."/>
            <person name="Kuo A."/>
            <person name="Liang C."/>
            <person name="Lipzen A."/>
            <person name="Lutzoni F."/>
            <person name="Magnuson J."/>
            <person name="Mondo S."/>
            <person name="Nolan M."/>
            <person name="Ohm R."/>
            <person name="Pangilinan J."/>
            <person name="Park H.-J."/>
            <person name="Ramirez L."/>
            <person name="Alfaro M."/>
            <person name="Sun H."/>
            <person name="Tritt A."/>
            <person name="Yoshinaga Y."/>
            <person name="Zwiers L.-H."/>
            <person name="Turgeon B."/>
            <person name="Goodwin S."/>
            <person name="Spatafora J."/>
            <person name="Crous P."/>
            <person name="Grigoriev I."/>
        </authorList>
    </citation>
    <scope>NUCLEOTIDE SEQUENCE</scope>
    <source>
        <strain evidence="2">CBS 161.51</strain>
    </source>
</reference>
<evidence type="ECO:0000256" key="1">
    <source>
        <dbReference type="SAM" id="Phobius"/>
    </source>
</evidence>
<dbReference type="PANTHER" id="PTHR35895">
    <property type="entry name" value="CHROMOSOME 16, WHOLE GENOME SHOTGUN SEQUENCE"/>
    <property type="match status" value="1"/>
</dbReference>
<sequence>MDDKVSRTGQADVHVAPQKRGGVLNTLYPPGPRPGAKGRMRNHCRKFWWCDCLVLIVVVLVIILPIIFVGIPNKAQHEINASTIEVTSQEVTNPQSDSIHMKIDTLIKSGSSYHPTIDSFRAGLSLKGQPPFLYITVPESKSEAETPITVEQDVKFTSKDAFSGYTTAVLASETLEVHLDGKTNIHLSGLPAMNVDYNKVITMKGLNKLAGLNITDVRISSGTTNLFANVSIPNPSVLTLDLGNVTMNLAVDGKPIGYTLIPNLFLKPGENTFPLQGHVEQVLVLQYVLDKYKDAVLPIDIVGNSSVKDGVHLTYFEDAIKSNTIRLDLNVGPALAGLGINITSLGSL</sequence>
<name>A0A6A5T194_9PLEO</name>
<keyword evidence="1" id="KW-0812">Transmembrane</keyword>
<dbReference type="Proteomes" id="UP000800038">
    <property type="component" value="Unassembled WGS sequence"/>
</dbReference>
<gene>
    <name evidence="2" type="ORF">EJ02DRAFT_418750</name>
</gene>
<dbReference type="OrthoDB" id="10039566at2759"/>
<protein>
    <submittedName>
        <fullName evidence="2">Uncharacterized protein</fullName>
    </submittedName>
</protein>
<accession>A0A6A5T194</accession>
<evidence type="ECO:0000313" key="2">
    <source>
        <dbReference type="EMBL" id="KAF1946313.1"/>
    </source>
</evidence>
<dbReference type="SUPFAM" id="SSF117070">
    <property type="entry name" value="LEA14-like"/>
    <property type="match status" value="1"/>
</dbReference>
<dbReference type="GO" id="GO:0000329">
    <property type="term" value="C:fungal-type vacuole membrane"/>
    <property type="evidence" value="ECO:0007669"/>
    <property type="project" value="InterPro"/>
</dbReference>
<dbReference type="AlphaFoldDB" id="A0A6A5T194"/>
<dbReference type="Pfam" id="PF12505">
    <property type="entry name" value="DUF3712"/>
    <property type="match status" value="1"/>
</dbReference>
<feature type="transmembrane region" description="Helical" evidence="1">
    <location>
        <begin position="47"/>
        <end position="71"/>
    </location>
</feature>
<evidence type="ECO:0000313" key="3">
    <source>
        <dbReference type="Proteomes" id="UP000800038"/>
    </source>
</evidence>
<keyword evidence="3" id="KW-1185">Reference proteome</keyword>
<dbReference type="EMBL" id="ML976004">
    <property type="protein sequence ID" value="KAF1946313.1"/>
    <property type="molecule type" value="Genomic_DNA"/>
</dbReference>
<dbReference type="InterPro" id="IPR022185">
    <property type="entry name" value="DUF3712"/>
</dbReference>
<dbReference type="PANTHER" id="PTHR35895:SF1">
    <property type="entry name" value="LIPID-BINDING SERUM GLYCOPROTEIN C-TERMINAL DOMAIN-CONTAINING PROTEIN"/>
    <property type="match status" value="1"/>
</dbReference>
<proteinExistence type="predicted"/>
<keyword evidence="1" id="KW-0472">Membrane</keyword>
<keyword evidence="1" id="KW-1133">Transmembrane helix</keyword>